<dbReference type="GO" id="GO:0005615">
    <property type="term" value="C:extracellular space"/>
    <property type="evidence" value="ECO:0007669"/>
    <property type="project" value="UniProtKB-KW"/>
</dbReference>
<keyword evidence="9" id="KW-0395">Inflammatory response</keyword>
<dbReference type="InterPro" id="IPR008996">
    <property type="entry name" value="IL1/FGF"/>
</dbReference>
<dbReference type="GO" id="GO:0071222">
    <property type="term" value="P:cellular response to lipopolysaccharide"/>
    <property type="evidence" value="ECO:0007669"/>
    <property type="project" value="TreeGrafter"/>
</dbReference>
<evidence type="ECO:0000256" key="10">
    <source>
        <dbReference type="ARBA" id="ARBA00023228"/>
    </source>
</evidence>
<dbReference type="GO" id="GO:0001660">
    <property type="term" value="P:fever generation"/>
    <property type="evidence" value="ECO:0007669"/>
    <property type="project" value="UniProtKB-KW"/>
</dbReference>
<dbReference type="EMBL" id="AJ277166">
    <property type="protein sequence ID" value="CAC81783.2"/>
    <property type="molecule type" value="mRNA"/>
</dbReference>
<dbReference type="GO" id="GO:0006955">
    <property type="term" value="P:immune response"/>
    <property type="evidence" value="ECO:0007669"/>
    <property type="project" value="InterPro"/>
</dbReference>
<keyword evidence="7 12" id="KW-0964">Secreted</keyword>
<comment type="subcellular location">
    <subcellularLocation>
        <location evidence="2">Cytoplasm</location>
        <location evidence="2">Cytosol</location>
    </subcellularLocation>
    <subcellularLocation>
        <location evidence="1">Lysosome</location>
    </subcellularLocation>
    <subcellularLocation>
        <location evidence="3">Secreted</location>
        <location evidence="3">Extracellular exosome</location>
    </subcellularLocation>
</comment>
<dbReference type="GO" id="GO:0042119">
    <property type="term" value="P:neutrophil activation"/>
    <property type="evidence" value="ECO:0007669"/>
    <property type="project" value="TreeGrafter"/>
</dbReference>
<dbReference type="OMA" id="QKCLVMS"/>
<keyword evidence="8" id="KW-0666">Pyrogen</keyword>
<evidence type="ECO:0000256" key="8">
    <source>
        <dbReference type="ARBA" id="ARBA00022620"/>
    </source>
</evidence>
<dbReference type="GO" id="GO:1901222">
    <property type="term" value="P:regulation of non-canonical NF-kappaB signal transduction"/>
    <property type="evidence" value="ECO:0007669"/>
    <property type="project" value="TreeGrafter"/>
</dbReference>
<dbReference type="GO" id="GO:0010628">
    <property type="term" value="P:positive regulation of gene expression"/>
    <property type="evidence" value="ECO:0007669"/>
    <property type="project" value="TreeGrafter"/>
</dbReference>
<dbReference type="PRINTS" id="PR01357">
    <property type="entry name" value="INTRLEUKN1AB"/>
</dbReference>
<keyword evidence="6" id="KW-0202">Cytokine</keyword>
<dbReference type="GO" id="GO:0051781">
    <property type="term" value="P:positive regulation of cell division"/>
    <property type="evidence" value="ECO:0007669"/>
    <property type="project" value="UniProtKB-KW"/>
</dbReference>
<reference evidence="15" key="2">
    <citation type="submission" date="2021-04" db="EMBL/GenBank/DDBJ databases">
        <authorList>
            <consortium name="Wellcome Sanger Institute Data Sharing"/>
        </authorList>
    </citation>
    <scope>NUCLEOTIDE SEQUENCE [LARGE SCALE GENOMIC DNA]</scope>
</reference>
<reference evidence="15" key="3">
    <citation type="submission" date="2025-05" db="UniProtKB">
        <authorList>
            <consortium name="Ensembl"/>
        </authorList>
    </citation>
    <scope>IDENTIFICATION</scope>
</reference>
<evidence type="ECO:0000313" key="13">
    <source>
        <dbReference type="EMBL" id="CAC81783.2"/>
    </source>
</evidence>
<dbReference type="GO" id="GO:0005125">
    <property type="term" value="F:cytokine activity"/>
    <property type="evidence" value="ECO:0007669"/>
    <property type="project" value="UniProtKB-UniRule"/>
</dbReference>
<protein>
    <recommendedName>
        <fullName evidence="12">Interleukin-1</fullName>
    </recommendedName>
</protein>
<keyword evidence="11" id="KW-0497">Mitogen</keyword>
<dbReference type="PANTHER" id="PTHR10078:SF30">
    <property type="entry name" value="INTERLEUKIN-1 BETA"/>
    <property type="match status" value="1"/>
</dbReference>
<dbReference type="GO" id="GO:0019221">
    <property type="term" value="P:cytokine-mediated signaling pathway"/>
    <property type="evidence" value="ECO:0007669"/>
    <property type="project" value="TreeGrafter"/>
</dbReference>
<sequence length="253" mass="28484">MESEMTCNVREMWSSKMPEGLGLEIAHHPITMKSVVNLVIAMERLKGNVLDSPRGTEFTDENLLNILLESAVEERTVFERTAKPAQYTYNFQSLYSVMDSEQRHLVRVPNSMELHAVMLQGGTGNCQVQLNMATYLPPTPSAEAVTVTLCIKDTNLYLSCHKEGDDPSLHLEAVDDKDSLLRITPGSDMARFLFYKHVTGLNNSTLVSVPFSNWYISTAEENNKPVDMCQESARRHRIFKFLPPKPEVEGGEC</sequence>
<evidence type="ECO:0000313" key="16">
    <source>
        <dbReference type="Proteomes" id="UP000472265"/>
    </source>
</evidence>
<dbReference type="Gene3D" id="2.80.10.50">
    <property type="match status" value="1"/>
</dbReference>
<keyword evidence="10" id="KW-0458">Lysosome</keyword>
<dbReference type="PRINTS" id="PR01359">
    <property type="entry name" value="INTRLEUKIN1B"/>
</dbReference>
<dbReference type="EMBL" id="AJ419178">
    <property type="protein sequence ID" value="CAD11603.1"/>
    <property type="molecule type" value="Genomic_DNA"/>
</dbReference>
<dbReference type="GeneTree" id="ENSGT00950000182943"/>
<evidence type="ECO:0000313" key="14">
    <source>
        <dbReference type="EMBL" id="CAD11603.1"/>
    </source>
</evidence>
<evidence type="ECO:0000256" key="1">
    <source>
        <dbReference type="ARBA" id="ARBA00004371"/>
    </source>
</evidence>
<dbReference type="GO" id="GO:0048246">
    <property type="term" value="P:macrophage chemotaxis"/>
    <property type="evidence" value="ECO:0007669"/>
    <property type="project" value="TreeGrafter"/>
</dbReference>
<accession>Q90W32</accession>
<dbReference type="PRINTS" id="PR00264">
    <property type="entry name" value="INTERLEUKIN1"/>
</dbReference>
<evidence type="ECO:0000256" key="6">
    <source>
        <dbReference type="ARBA" id="ARBA00022514"/>
    </source>
</evidence>
<dbReference type="InterPro" id="IPR000975">
    <property type="entry name" value="IL-1_fam"/>
</dbReference>
<dbReference type="SUPFAM" id="SSF50353">
    <property type="entry name" value="Cytokine"/>
    <property type="match status" value="1"/>
</dbReference>
<dbReference type="CDD" id="cd23296">
    <property type="entry name" value="beta-trefoil_IL1B"/>
    <property type="match status" value="1"/>
</dbReference>
<dbReference type="Pfam" id="PF00340">
    <property type="entry name" value="IL1"/>
    <property type="match status" value="1"/>
</dbReference>
<evidence type="ECO:0000256" key="5">
    <source>
        <dbReference type="ARBA" id="ARBA00022490"/>
    </source>
</evidence>
<dbReference type="SMART" id="SM00125">
    <property type="entry name" value="IL1"/>
    <property type="match status" value="1"/>
</dbReference>
<dbReference type="GO" id="GO:0005764">
    <property type="term" value="C:lysosome"/>
    <property type="evidence" value="ECO:0007669"/>
    <property type="project" value="UniProtKB-SubCell"/>
</dbReference>
<evidence type="ECO:0000313" key="15">
    <source>
        <dbReference type="Ensembl" id="ENSSAUP00010047054.1"/>
    </source>
</evidence>
<proteinExistence type="evidence at transcript level"/>
<dbReference type="GO" id="GO:0005829">
    <property type="term" value="C:cytosol"/>
    <property type="evidence" value="ECO:0007669"/>
    <property type="project" value="UniProtKB-SubCell"/>
</dbReference>
<evidence type="ECO:0000256" key="11">
    <source>
        <dbReference type="ARBA" id="ARBA00023246"/>
    </source>
</evidence>
<dbReference type="AlphaFoldDB" id="Q90W32"/>
<comment type="similarity">
    <text evidence="4 12">Belongs to the IL-1 family.</text>
</comment>
<reference evidence="14" key="1">
    <citation type="journal article" date="2001" name="Cytokine">
        <title>Interleukin-1beta isolated from a marine fish reveals up-regulated expression in macrophages following activation with lipopolysaccharide and lymphokines.</title>
        <authorList>
            <person name="Pelegrin P."/>
            <person name="Garcia-Castillo J."/>
            <person name="Mulero V."/>
            <person name="Meseguer J."/>
        </authorList>
    </citation>
    <scope>NUCLEOTIDE SEQUENCE</scope>
    <source>
        <tissue evidence="13">Blood</tissue>
        <tissue evidence="14">Head-kidney</tissue>
    </source>
</reference>
<evidence type="ECO:0000256" key="12">
    <source>
        <dbReference type="RuleBase" id="RU003753"/>
    </source>
</evidence>
<keyword evidence="16" id="KW-1185">Reference proteome</keyword>
<evidence type="ECO:0000256" key="9">
    <source>
        <dbReference type="ARBA" id="ARBA00023198"/>
    </source>
</evidence>
<keyword evidence="5" id="KW-0963">Cytoplasm</keyword>
<dbReference type="OrthoDB" id="9449069at2759"/>
<dbReference type="GO" id="GO:0005149">
    <property type="term" value="F:interleukin-1 receptor binding"/>
    <property type="evidence" value="ECO:0007669"/>
    <property type="project" value="UniProtKB-UniRule"/>
</dbReference>
<evidence type="ECO:0000256" key="4">
    <source>
        <dbReference type="ARBA" id="ARBA00010448"/>
    </source>
</evidence>
<evidence type="ECO:0000256" key="3">
    <source>
        <dbReference type="ARBA" id="ARBA00004550"/>
    </source>
</evidence>
<name>Q90W32_SPAAU</name>
<dbReference type="PANTHER" id="PTHR10078">
    <property type="entry name" value="INTERLEUKIN-1 FAMILY MEMBER"/>
    <property type="match status" value="1"/>
</dbReference>
<organism evidence="14">
    <name type="scientific">Sparus aurata</name>
    <name type="common">Gilthead sea bream</name>
    <dbReference type="NCBI Taxonomy" id="8175"/>
    <lineage>
        <taxon>Eukaryota</taxon>
        <taxon>Metazoa</taxon>
        <taxon>Chordata</taxon>
        <taxon>Craniata</taxon>
        <taxon>Vertebrata</taxon>
        <taxon>Euteleostomi</taxon>
        <taxon>Actinopterygii</taxon>
        <taxon>Neopterygii</taxon>
        <taxon>Teleostei</taxon>
        <taxon>Neoteleostei</taxon>
        <taxon>Acanthomorphata</taxon>
        <taxon>Eupercaria</taxon>
        <taxon>Spariformes</taxon>
        <taxon>Sparidae</taxon>
        <taxon>Sparus</taxon>
    </lineage>
</organism>
<evidence type="ECO:0000256" key="2">
    <source>
        <dbReference type="ARBA" id="ARBA00004514"/>
    </source>
</evidence>
<gene>
    <name evidence="14" type="primary">IL-1b</name>
    <name evidence="13" type="synonym">il-1b</name>
    <name evidence="15" type="synonym">LOC115581181</name>
</gene>
<dbReference type="Ensembl" id="ENSSAUT00010049461.1">
    <property type="protein sequence ID" value="ENSSAUP00010047054.1"/>
    <property type="gene ID" value="ENSSAUG00010019583.1"/>
</dbReference>
<dbReference type="Proteomes" id="UP000472265">
    <property type="component" value="Chromosome 5"/>
</dbReference>
<evidence type="ECO:0000256" key="7">
    <source>
        <dbReference type="ARBA" id="ARBA00022525"/>
    </source>
</evidence>